<organism evidence="2 3">
    <name type="scientific">Telmatocola sphagniphila</name>
    <dbReference type="NCBI Taxonomy" id="1123043"/>
    <lineage>
        <taxon>Bacteria</taxon>
        <taxon>Pseudomonadati</taxon>
        <taxon>Planctomycetota</taxon>
        <taxon>Planctomycetia</taxon>
        <taxon>Gemmatales</taxon>
        <taxon>Gemmataceae</taxon>
    </lineage>
</organism>
<dbReference type="RefSeq" id="WP_213494580.1">
    <property type="nucleotide sequence ID" value="NZ_CP074694.1"/>
</dbReference>
<evidence type="ECO:0000256" key="1">
    <source>
        <dbReference type="SAM" id="MobiDB-lite"/>
    </source>
</evidence>
<accession>A0A8E6EU20</accession>
<proteinExistence type="predicted"/>
<dbReference type="Proteomes" id="UP000676194">
    <property type="component" value="Chromosome"/>
</dbReference>
<sequence>MGAIAEGIVAYAKPLLDQTDGSPEQIEKAFAIAQLCYNLAIFPEDSWEKTLSDVQKSFAMNDEEFDAFKKSVIMPMIQRHHEMFPFLHRRASAGPSLSGPSEQELPKRGAPAQRISNIDRYAPCACNSGKKYKFCCGAKGR</sequence>
<dbReference type="EMBL" id="CP074694">
    <property type="protein sequence ID" value="QVL30697.1"/>
    <property type="molecule type" value="Genomic_DNA"/>
</dbReference>
<dbReference type="SUPFAM" id="SSF103642">
    <property type="entry name" value="Sec-C motif"/>
    <property type="match status" value="1"/>
</dbReference>
<name>A0A8E6EU20_9BACT</name>
<protein>
    <submittedName>
        <fullName evidence="2">Uncharacterized protein</fullName>
    </submittedName>
</protein>
<gene>
    <name evidence="2" type="ORF">KIH39_17795</name>
</gene>
<keyword evidence="3" id="KW-1185">Reference proteome</keyword>
<feature type="region of interest" description="Disordered" evidence="1">
    <location>
        <begin position="91"/>
        <end position="110"/>
    </location>
</feature>
<reference evidence="2" key="1">
    <citation type="submission" date="2021-05" db="EMBL/GenBank/DDBJ databases">
        <title>Complete genome sequence of the cellulolytic planctomycete Telmatocola sphagniphila SP2T and characterization of the first cellulase from planctomycetes.</title>
        <authorList>
            <person name="Rakitin A.L."/>
            <person name="Beletsky A.V."/>
            <person name="Naumoff D.G."/>
            <person name="Kulichevskaya I.S."/>
            <person name="Mardanov A.V."/>
            <person name="Ravin N.V."/>
            <person name="Dedysh S.N."/>
        </authorList>
    </citation>
    <scope>NUCLEOTIDE SEQUENCE</scope>
    <source>
        <strain evidence="2">SP2T</strain>
    </source>
</reference>
<evidence type="ECO:0000313" key="2">
    <source>
        <dbReference type="EMBL" id="QVL30697.1"/>
    </source>
</evidence>
<dbReference type="Gene3D" id="3.10.450.50">
    <property type="match status" value="1"/>
</dbReference>
<evidence type="ECO:0000313" key="3">
    <source>
        <dbReference type="Proteomes" id="UP000676194"/>
    </source>
</evidence>
<dbReference type="KEGG" id="tsph:KIH39_17795"/>
<dbReference type="AlphaFoldDB" id="A0A8E6EU20"/>